<sequence length="107" mass="12560">MNKVIPGQTVSHTPPSKVQPKKSSRKERRKHPRHGRDTRPLDGELVWKWFCLQTYKFAYSAASFEDAQLDCRALHHHETFSIQRRTEALRASQDFSSGFRIRHRAKC</sequence>
<proteinExistence type="predicted"/>
<evidence type="ECO:0008006" key="4">
    <source>
        <dbReference type="Google" id="ProtNLM"/>
    </source>
</evidence>
<gene>
    <name evidence="2" type="ORF">Y1Q_0009332</name>
</gene>
<keyword evidence="3" id="KW-1185">Reference proteome</keyword>
<reference evidence="2 3" key="1">
    <citation type="journal article" date="2012" name="Genome Biol.">
        <title>Sequencing three crocodilian genomes to illuminate the evolution of archosaurs and amniotes.</title>
        <authorList>
            <person name="St John J.A."/>
            <person name="Braun E.L."/>
            <person name="Isberg S.R."/>
            <person name="Miles L.G."/>
            <person name="Chong A.Y."/>
            <person name="Gongora J."/>
            <person name="Dalzell P."/>
            <person name="Moran C."/>
            <person name="Bed'hom B."/>
            <person name="Abzhanov A."/>
            <person name="Burgess S.C."/>
            <person name="Cooksey A.M."/>
            <person name="Castoe T.A."/>
            <person name="Crawford N.G."/>
            <person name="Densmore L.D."/>
            <person name="Drew J.C."/>
            <person name="Edwards S.V."/>
            <person name="Faircloth B.C."/>
            <person name="Fujita M.K."/>
            <person name="Greenwold M.J."/>
            <person name="Hoffmann F.G."/>
            <person name="Howard J.M."/>
            <person name="Iguchi T."/>
            <person name="Janes D.E."/>
            <person name="Khan S.Y."/>
            <person name="Kohno S."/>
            <person name="de Koning A.J."/>
            <person name="Lance S.L."/>
            <person name="McCarthy F.M."/>
            <person name="McCormack J.E."/>
            <person name="Merchant M.E."/>
            <person name="Peterson D.G."/>
            <person name="Pollock D.D."/>
            <person name="Pourmand N."/>
            <person name="Raney B.J."/>
            <person name="Roessler K.A."/>
            <person name="Sanford J.R."/>
            <person name="Sawyer R.H."/>
            <person name="Schmidt C.J."/>
            <person name="Triplett E.W."/>
            <person name="Tuberville T.D."/>
            <person name="Venegas-Anaya M."/>
            <person name="Howard J.T."/>
            <person name="Jarvis E.D."/>
            <person name="Guillette L.J.Jr."/>
            <person name="Glenn T.C."/>
            <person name="Green R.E."/>
            <person name="Ray D.A."/>
        </authorList>
    </citation>
    <scope>NUCLEOTIDE SEQUENCE [LARGE SCALE GENOMIC DNA]</scope>
    <source>
        <strain evidence="2">KSC_2009_1</strain>
    </source>
</reference>
<comment type="caution">
    <text evidence="2">The sequence shown here is derived from an EMBL/GenBank/DDBJ whole genome shotgun (WGS) entry which is preliminary data.</text>
</comment>
<organism evidence="2 3">
    <name type="scientific">Alligator mississippiensis</name>
    <name type="common">American alligator</name>
    <dbReference type="NCBI Taxonomy" id="8496"/>
    <lineage>
        <taxon>Eukaryota</taxon>
        <taxon>Metazoa</taxon>
        <taxon>Chordata</taxon>
        <taxon>Craniata</taxon>
        <taxon>Vertebrata</taxon>
        <taxon>Euteleostomi</taxon>
        <taxon>Archelosauria</taxon>
        <taxon>Archosauria</taxon>
        <taxon>Crocodylia</taxon>
        <taxon>Alligatoridae</taxon>
        <taxon>Alligatorinae</taxon>
        <taxon>Alligator</taxon>
    </lineage>
</organism>
<evidence type="ECO:0000313" key="3">
    <source>
        <dbReference type="Proteomes" id="UP000050525"/>
    </source>
</evidence>
<protein>
    <recommendedName>
        <fullName evidence="4">C-type lectin domain-containing protein</fullName>
    </recommendedName>
</protein>
<feature type="region of interest" description="Disordered" evidence="1">
    <location>
        <begin position="1"/>
        <end position="40"/>
    </location>
</feature>
<accession>A0A151N7B9</accession>
<evidence type="ECO:0000256" key="1">
    <source>
        <dbReference type="SAM" id="MobiDB-lite"/>
    </source>
</evidence>
<feature type="compositionally biased region" description="Basic residues" evidence="1">
    <location>
        <begin position="19"/>
        <end position="34"/>
    </location>
</feature>
<dbReference type="Proteomes" id="UP000050525">
    <property type="component" value="Unassembled WGS sequence"/>
</dbReference>
<dbReference type="EMBL" id="AKHW03003879">
    <property type="protein sequence ID" value="KYO32723.1"/>
    <property type="molecule type" value="Genomic_DNA"/>
</dbReference>
<dbReference type="AlphaFoldDB" id="A0A151N7B9"/>
<name>A0A151N7B9_ALLMI</name>
<evidence type="ECO:0000313" key="2">
    <source>
        <dbReference type="EMBL" id="KYO32723.1"/>
    </source>
</evidence>